<protein>
    <submittedName>
        <fullName evidence="1">Uncharacterized protein</fullName>
    </submittedName>
</protein>
<evidence type="ECO:0000313" key="2">
    <source>
        <dbReference type="Proteomes" id="UP000828390"/>
    </source>
</evidence>
<reference evidence="1" key="2">
    <citation type="submission" date="2020-11" db="EMBL/GenBank/DDBJ databases">
        <authorList>
            <person name="McCartney M.A."/>
            <person name="Auch B."/>
            <person name="Kono T."/>
            <person name="Mallez S."/>
            <person name="Becker A."/>
            <person name="Gohl D.M."/>
            <person name="Silverstein K.A.T."/>
            <person name="Koren S."/>
            <person name="Bechman K.B."/>
            <person name="Herman A."/>
            <person name="Abrahante J.E."/>
            <person name="Garbe J."/>
        </authorList>
    </citation>
    <scope>NUCLEOTIDE SEQUENCE</scope>
    <source>
        <strain evidence="1">Duluth1</strain>
        <tissue evidence="1">Whole animal</tissue>
    </source>
</reference>
<organism evidence="1 2">
    <name type="scientific">Dreissena polymorpha</name>
    <name type="common">Zebra mussel</name>
    <name type="synonym">Mytilus polymorpha</name>
    <dbReference type="NCBI Taxonomy" id="45954"/>
    <lineage>
        <taxon>Eukaryota</taxon>
        <taxon>Metazoa</taxon>
        <taxon>Spiralia</taxon>
        <taxon>Lophotrochozoa</taxon>
        <taxon>Mollusca</taxon>
        <taxon>Bivalvia</taxon>
        <taxon>Autobranchia</taxon>
        <taxon>Heteroconchia</taxon>
        <taxon>Euheterodonta</taxon>
        <taxon>Imparidentia</taxon>
        <taxon>Neoheterodontei</taxon>
        <taxon>Myida</taxon>
        <taxon>Dreissenoidea</taxon>
        <taxon>Dreissenidae</taxon>
        <taxon>Dreissena</taxon>
    </lineage>
</organism>
<keyword evidence="2" id="KW-1185">Reference proteome</keyword>
<gene>
    <name evidence="1" type="ORF">DPMN_011208</name>
</gene>
<reference evidence="1" key="1">
    <citation type="journal article" date="2019" name="bioRxiv">
        <title>The Genome of the Zebra Mussel, Dreissena polymorpha: A Resource for Invasive Species Research.</title>
        <authorList>
            <person name="McCartney M.A."/>
            <person name="Auch B."/>
            <person name="Kono T."/>
            <person name="Mallez S."/>
            <person name="Zhang Y."/>
            <person name="Obille A."/>
            <person name="Becker A."/>
            <person name="Abrahante J.E."/>
            <person name="Garbe J."/>
            <person name="Badalamenti J.P."/>
            <person name="Herman A."/>
            <person name="Mangelson H."/>
            <person name="Liachko I."/>
            <person name="Sullivan S."/>
            <person name="Sone E.D."/>
            <person name="Koren S."/>
            <person name="Silverstein K.A.T."/>
            <person name="Beckman K.B."/>
            <person name="Gohl D.M."/>
        </authorList>
    </citation>
    <scope>NUCLEOTIDE SEQUENCE</scope>
    <source>
        <strain evidence="1">Duluth1</strain>
        <tissue evidence="1">Whole animal</tissue>
    </source>
</reference>
<accession>A0A9D4S294</accession>
<dbReference type="AlphaFoldDB" id="A0A9D4S294"/>
<evidence type="ECO:0000313" key="1">
    <source>
        <dbReference type="EMBL" id="KAH3887192.1"/>
    </source>
</evidence>
<name>A0A9D4S294_DREPO</name>
<dbReference type="EMBL" id="JAIWYP010000001">
    <property type="protein sequence ID" value="KAH3887192.1"/>
    <property type="molecule type" value="Genomic_DNA"/>
</dbReference>
<proteinExistence type="predicted"/>
<comment type="caution">
    <text evidence="1">The sequence shown here is derived from an EMBL/GenBank/DDBJ whole genome shotgun (WGS) entry which is preliminary data.</text>
</comment>
<sequence length="92" mass="10594">MKAPWFWPCISCHISIPVHEGTLVLALYILSHFFFSAQRHPGSGHVYPVTFLFQCMKAPWFWPFTSCHISIPVHEGTLVLALYILSHFYICA</sequence>
<dbReference type="Proteomes" id="UP000828390">
    <property type="component" value="Unassembled WGS sequence"/>
</dbReference>